<keyword evidence="4" id="KW-1133">Transmembrane helix</keyword>
<feature type="domain" description="Glycosyltransferase 2-like" evidence="5">
    <location>
        <begin position="43"/>
        <end position="163"/>
    </location>
</feature>
<feature type="transmembrane region" description="Helical" evidence="4">
    <location>
        <begin position="289"/>
        <end position="305"/>
    </location>
</feature>
<keyword evidence="2" id="KW-0328">Glycosyltransferase</keyword>
<dbReference type="PANTHER" id="PTHR43630:SF1">
    <property type="entry name" value="POLY-BETA-1,6-N-ACETYL-D-GLUCOSAMINE SYNTHASE"/>
    <property type="match status" value="1"/>
</dbReference>
<dbReference type="InterPro" id="IPR029044">
    <property type="entry name" value="Nucleotide-diphossugar_trans"/>
</dbReference>
<dbReference type="OrthoDB" id="9766971at2"/>
<dbReference type="RefSeq" id="WP_013343640.1">
    <property type="nucleotide sequence ID" value="NC_014541.1"/>
</dbReference>
<organism evidence="6 7">
    <name type="scientific">Ferrimonas balearica (strain DSM 9799 / CCM 4581 / KCTC 23876 / PAT)</name>
    <dbReference type="NCBI Taxonomy" id="550540"/>
    <lineage>
        <taxon>Bacteria</taxon>
        <taxon>Pseudomonadati</taxon>
        <taxon>Pseudomonadota</taxon>
        <taxon>Gammaproteobacteria</taxon>
        <taxon>Alteromonadales</taxon>
        <taxon>Ferrimonadaceae</taxon>
        <taxon>Ferrimonas</taxon>
    </lineage>
</organism>
<gene>
    <name evidence="6" type="ordered locus">Fbal_0120</name>
</gene>
<keyword evidence="7" id="KW-1185">Reference proteome</keyword>
<evidence type="ECO:0000256" key="3">
    <source>
        <dbReference type="ARBA" id="ARBA00022679"/>
    </source>
</evidence>
<evidence type="ECO:0000259" key="5">
    <source>
        <dbReference type="Pfam" id="PF00535"/>
    </source>
</evidence>
<protein>
    <submittedName>
        <fullName evidence="6">Glycosyl transferase family 2</fullName>
    </submittedName>
</protein>
<reference evidence="6 7" key="1">
    <citation type="journal article" date="2010" name="Stand. Genomic Sci.">
        <title>Complete genome sequence of Ferrimonas balearica type strain (PAT).</title>
        <authorList>
            <person name="Nolan M."/>
            <person name="Sikorski J."/>
            <person name="Davenport K."/>
            <person name="Lucas S."/>
            <person name="Glavina Del Rio T."/>
            <person name="Tice H."/>
            <person name="Cheng J."/>
            <person name="Goodwin L."/>
            <person name="Pitluck S."/>
            <person name="Liolios K."/>
            <person name="Ivanova N."/>
            <person name="Mavromatis K."/>
            <person name="Ovchinnikova G."/>
            <person name="Pati A."/>
            <person name="Chen A."/>
            <person name="Palaniappan K."/>
            <person name="Land M."/>
            <person name="Hauser L."/>
            <person name="Chang Y."/>
            <person name="Jeffries C."/>
            <person name="Tapia R."/>
            <person name="Brettin T."/>
            <person name="Detter J."/>
            <person name="Han C."/>
            <person name="Yasawong M."/>
            <person name="Rohde M."/>
            <person name="Tindall B."/>
            <person name="Goker M."/>
            <person name="Woyke T."/>
            <person name="Bristow J."/>
            <person name="Eisen J."/>
            <person name="Markowitz V."/>
            <person name="Hugenholtz P."/>
            <person name="Kyrpides N."/>
            <person name="Klenk H."/>
            <person name="Lapidus A."/>
        </authorList>
    </citation>
    <scope>NUCLEOTIDE SEQUENCE [LARGE SCALE GENOMIC DNA]</scope>
    <source>
        <strain evidence="7">DSM 9799 / CCM 4581 / KCTC 23876 / PAT</strain>
    </source>
</reference>
<dbReference type="Pfam" id="PF00535">
    <property type="entry name" value="Glycos_transf_2"/>
    <property type="match status" value="1"/>
</dbReference>
<keyword evidence="4" id="KW-0812">Transmembrane</keyword>
<evidence type="ECO:0000256" key="2">
    <source>
        <dbReference type="ARBA" id="ARBA00022676"/>
    </source>
</evidence>
<dbReference type="CAZy" id="GT2">
    <property type="family name" value="Glycosyltransferase Family 2"/>
</dbReference>
<dbReference type="AlphaFoldDB" id="E1SW34"/>
<dbReference type="GO" id="GO:0016757">
    <property type="term" value="F:glycosyltransferase activity"/>
    <property type="evidence" value="ECO:0007669"/>
    <property type="project" value="UniProtKB-KW"/>
</dbReference>
<dbReference type="InterPro" id="IPR001173">
    <property type="entry name" value="Glyco_trans_2-like"/>
</dbReference>
<dbReference type="KEGG" id="fbl:Fbal_0120"/>
<keyword evidence="3 6" id="KW-0808">Transferase</keyword>
<accession>E1SW34</accession>
<proteinExistence type="inferred from homology"/>
<evidence type="ECO:0000256" key="1">
    <source>
        <dbReference type="ARBA" id="ARBA00006739"/>
    </source>
</evidence>
<comment type="similarity">
    <text evidence="1">Belongs to the glycosyltransferase 2 family.</text>
</comment>
<dbReference type="EMBL" id="CP002209">
    <property type="protein sequence ID" value="ADN74334.1"/>
    <property type="molecule type" value="Genomic_DNA"/>
</dbReference>
<keyword evidence="4" id="KW-0472">Membrane</keyword>
<dbReference type="PANTHER" id="PTHR43630">
    <property type="entry name" value="POLY-BETA-1,6-N-ACETYL-D-GLUCOSAMINE SYNTHASE"/>
    <property type="match status" value="1"/>
</dbReference>
<evidence type="ECO:0000256" key="4">
    <source>
        <dbReference type="SAM" id="Phobius"/>
    </source>
</evidence>
<feature type="transmembrane region" description="Helical" evidence="4">
    <location>
        <begin position="312"/>
        <end position="331"/>
    </location>
</feature>
<dbReference type="STRING" id="550540.Fbal_0120"/>
<feature type="transmembrane region" description="Helical" evidence="4">
    <location>
        <begin position="343"/>
        <end position="361"/>
    </location>
</feature>
<sequence>MMLLSLSLALLVLVLLGYPLWCLRQSRHAPQTIPAPTTWPSLSVLIVVRNGADRIDAKLANTFGLHYPGPTPQVLVYDDGSSDDTAERVARWPATTLLRSTEHHGKIAGLNALAEQASGEVLVFSDVDALLDDNALCALISPLCQPGIGGVCGQRRVQGSSALAQAQSDYIDWDSRIKLGESARGSLTSNDGKLYALWRRLYQPIPAAVTDDLYAALSVIAQRQRFVFAPGAIARVPLPVHRMAQEIPRRRRIVGASLNGLRHHRRLLNPWRYGQVATGLWINKVGRRLLPLALLGLLLGSALLAPTHPIAALLLVLQLAGYGLAALHPWLGPRALQRVAEQATYFILANIGMLLGWFDFITGRAAPKWEPEKGSAHTAKENDQ</sequence>
<dbReference type="SUPFAM" id="SSF53448">
    <property type="entry name" value="Nucleotide-diphospho-sugar transferases"/>
    <property type="match status" value="1"/>
</dbReference>
<evidence type="ECO:0000313" key="7">
    <source>
        <dbReference type="Proteomes" id="UP000006683"/>
    </source>
</evidence>
<dbReference type="GeneID" id="67180363"/>
<dbReference type="eggNOG" id="COG1215">
    <property type="taxonomic scope" value="Bacteria"/>
</dbReference>
<evidence type="ECO:0000313" key="6">
    <source>
        <dbReference type="EMBL" id="ADN74334.1"/>
    </source>
</evidence>
<dbReference type="Proteomes" id="UP000006683">
    <property type="component" value="Chromosome"/>
</dbReference>
<dbReference type="HOGENOM" id="CLU_046109_0_0_6"/>
<name>E1SW34_FERBD</name>
<dbReference type="Gene3D" id="3.90.550.10">
    <property type="entry name" value="Spore Coat Polysaccharide Biosynthesis Protein SpsA, Chain A"/>
    <property type="match status" value="1"/>
</dbReference>